<evidence type="ECO:0000313" key="1">
    <source>
        <dbReference type="EMBL" id="TDO37975.1"/>
    </source>
</evidence>
<accession>A0A4R6JTE3</accession>
<evidence type="ECO:0000313" key="2">
    <source>
        <dbReference type="Proteomes" id="UP000294901"/>
    </source>
</evidence>
<dbReference type="EMBL" id="SNWR01000001">
    <property type="protein sequence ID" value="TDO37975.1"/>
    <property type="molecule type" value="Genomic_DNA"/>
</dbReference>
<name>A0A4R6JTE3_9ACTN</name>
<proteinExistence type="predicted"/>
<dbReference type="Proteomes" id="UP000294901">
    <property type="component" value="Unassembled WGS sequence"/>
</dbReference>
<keyword evidence="2" id="KW-1185">Reference proteome</keyword>
<organism evidence="1 2">
    <name type="scientific">Paractinoplanes brasiliensis</name>
    <dbReference type="NCBI Taxonomy" id="52695"/>
    <lineage>
        <taxon>Bacteria</taxon>
        <taxon>Bacillati</taxon>
        <taxon>Actinomycetota</taxon>
        <taxon>Actinomycetes</taxon>
        <taxon>Micromonosporales</taxon>
        <taxon>Micromonosporaceae</taxon>
        <taxon>Paractinoplanes</taxon>
    </lineage>
</organism>
<sequence>MDPRGSNKGEVLQALFTATAPPNRQIPLLDADDAQNVVWLDESLARQALGRKFATLITEPVSQIVRFRQFA</sequence>
<dbReference type="AlphaFoldDB" id="A0A4R6JTE3"/>
<protein>
    <submittedName>
        <fullName evidence="1">Uncharacterized protein</fullName>
    </submittedName>
</protein>
<gene>
    <name evidence="1" type="ORF">C8E87_1615</name>
</gene>
<comment type="caution">
    <text evidence="1">The sequence shown here is derived from an EMBL/GenBank/DDBJ whole genome shotgun (WGS) entry which is preliminary data.</text>
</comment>
<reference evidence="1 2" key="1">
    <citation type="submission" date="2019-03" db="EMBL/GenBank/DDBJ databases">
        <title>Sequencing the genomes of 1000 actinobacteria strains.</title>
        <authorList>
            <person name="Klenk H.-P."/>
        </authorList>
    </citation>
    <scope>NUCLEOTIDE SEQUENCE [LARGE SCALE GENOMIC DNA]</scope>
    <source>
        <strain evidence="1 2">DSM 43805</strain>
    </source>
</reference>